<dbReference type="Proteomes" id="UP000231994">
    <property type="component" value="Chromosome"/>
</dbReference>
<protein>
    <submittedName>
        <fullName evidence="2">Transcriptional regulator</fullName>
    </submittedName>
</protein>
<dbReference type="Gene3D" id="3.30.565.60">
    <property type="match status" value="1"/>
</dbReference>
<dbReference type="EMBL" id="CP024932">
    <property type="protein sequence ID" value="ATZ09549.1"/>
    <property type="molecule type" value="Genomic_DNA"/>
</dbReference>
<evidence type="ECO:0000313" key="2">
    <source>
        <dbReference type="EMBL" id="ATZ09549.1"/>
    </source>
</evidence>
<dbReference type="PANTHER" id="PTHR30595">
    <property type="entry name" value="GLPR-RELATED TRANSCRIPTIONAL REPRESSOR"/>
    <property type="match status" value="1"/>
</dbReference>
<dbReference type="Pfam" id="PF04326">
    <property type="entry name" value="SLFN_AlbA_2"/>
    <property type="match status" value="1"/>
</dbReference>
<name>A0ABC8CLX9_CORST</name>
<dbReference type="AlphaFoldDB" id="A0ABC8CLX9"/>
<dbReference type="InterPro" id="IPR038461">
    <property type="entry name" value="Schlafen_AlbA_2_dom_sf"/>
</dbReference>
<evidence type="ECO:0000259" key="1">
    <source>
        <dbReference type="Pfam" id="PF04326"/>
    </source>
</evidence>
<organism evidence="2 3">
    <name type="scientific">Corynebacterium striatum</name>
    <dbReference type="NCBI Taxonomy" id="43770"/>
    <lineage>
        <taxon>Bacteria</taxon>
        <taxon>Bacillati</taxon>
        <taxon>Actinomycetota</taxon>
        <taxon>Actinomycetes</taxon>
        <taxon>Mycobacteriales</taxon>
        <taxon>Corynebacteriaceae</taxon>
        <taxon>Corynebacterium</taxon>
    </lineage>
</organism>
<reference evidence="2 3" key="1">
    <citation type="submission" date="2017-11" db="EMBL/GenBank/DDBJ databases">
        <title>Whole genome sequencing of cultured pathogen.</title>
        <authorList>
            <person name="Hoffmann M."/>
            <person name="Sanchez M."/>
            <person name="Timme R."/>
            <person name="Nudel K."/>
            <person name="Bry L."/>
        </authorList>
    </citation>
    <scope>NUCLEOTIDE SEQUENCE [LARGE SCALE GENOMIC DNA]</scope>
    <source>
        <strain evidence="2 3">216</strain>
    </source>
</reference>
<evidence type="ECO:0000313" key="3">
    <source>
        <dbReference type="Proteomes" id="UP000231994"/>
    </source>
</evidence>
<dbReference type="Gene3D" id="3.30.950.30">
    <property type="entry name" value="Schlafen, AAA domain"/>
    <property type="match status" value="1"/>
</dbReference>
<proteinExistence type="predicted"/>
<accession>A0ABC8CLX9</accession>
<feature type="domain" description="Schlafen AlbA-2" evidence="1">
    <location>
        <begin position="46"/>
        <end position="164"/>
    </location>
</feature>
<dbReference type="Pfam" id="PF13749">
    <property type="entry name" value="HATPase_c_4"/>
    <property type="match status" value="1"/>
</dbReference>
<dbReference type="InterPro" id="IPR007421">
    <property type="entry name" value="Schlafen_AlbA_2_dom"/>
</dbReference>
<dbReference type="InterPro" id="IPR038475">
    <property type="entry name" value="RecG_C_sf"/>
</dbReference>
<sequence length="511" mass="57570">MSCEDFFLTVSCFSRILLLITPINSAPEEQLVARVKRFIALPAELPWLEFKVNKLSSGAEIAKYACALGNSARLHDEPAGYLIWGVNDDHAVVGTSFDWQRAKAKGNEDLLPWLNRVISPAPDVTFDEVTVDGHLVVLLRIPAALSAPYSFEGKRYFRKGSYMKNLMDFPNEERQLWTKLNQFEFENTVVAEGLEPESITDLLDPEAFFLNRPELPHTTGTALIDTLRNAKAISYSHEQGWHIPAWSALMYARSLQDFPELRERAPRVTHFKGTSRTEVEREWEFTEGYASSFTHIVTLFNTIRPGGEHIDSSGKRVVTPLLPTVAFREVLANALMHQDLEQRGRFLTVEIFSDRVEVTNPGTPLIDPQRFIDSASTTRNTHLGEALRLAHLVEQRGSGWDKIVSSLEADHFPPALVRANGSTTVSLSAYRPFALMTMEEKTQAVYQHSCLRFLENLPVNNSSIRQRFGLKDSQAAQATRLLAATVEEGLIHPYDPSAGPRSLRYVPFWSN</sequence>
<dbReference type="PANTHER" id="PTHR30595:SF6">
    <property type="entry name" value="SCHLAFEN ALBA-2 DOMAIN-CONTAINING PROTEIN"/>
    <property type="match status" value="1"/>
</dbReference>
<gene>
    <name evidence="2" type="ORF">A9D01_13155</name>
</gene>